<dbReference type="AlphaFoldDB" id="A0AA88GGG3"/>
<gene>
    <name evidence="1" type="ORF">C9374_011910</name>
</gene>
<protein>
    <submittedName>
        <fullName evidence="1">Uncharacterized protein</fullName>
    </submittedName>
</protein>
<name>A0AA88GGG3_NAELO</name>
<evidence type="ECO:0000313" key="1">
    <source>
        <dbReference type="EMBL" id="KAG2373621.1"/>
    </source>
</evidence>
<dbReference type="EMBL" id="PYSW02000052">
    <property type="protein sequence ID" value="KAG2373621.1"/>
    <property type="molecule type" value="Genomic_DNA"/>
</dbReference>
<sequence length="682" mass="81156">MIIHDDLYEWLNLNYKKERKEERNHHEFENQWIVVNDEDDKLSNMISKNSKVEEIDEGKLMDITKDGREFQCLSLKCNRTGFEVNVNLFKYCAFRKRLEQNWLQALMCVNMDTKKFVWRIDFPELSSCYKIYFRRLVVSAITEAGGHFRLAKKYWNDKSNNHYRSKKYIAHTFRDLMLARQLIHQLKIVDYTEANDIYYELLNRQFENEDIWKTYENEYYPRYQHLKEEINAMTMQPKDVQFDLSKRKETSQLFQYLQQFKNVQELSEMLRLYFSLESTFFTSDNGVQYWYIRGINDETPFYSDVSNECFNGIILSRLSDDMDFEMLCLPLRRVIPSDNHYCYQFKSNEGCYIWTIESNVTHHTLILVHLFYNPNDSKWQICSNMTYSANETIYGGESEQHLLSDLFWREFERRGLKFPTRKDVTLTFECSSNYSRRRNNHACVDDNSVHFFIISITELHSQCFVDLKSFIEECHFETNISFEPKVKSLAHLKTLAIRFNPVLFKEIVIYGTKDGPLSYALPQYVLLTTTINTSGGSSDKYKSLILEIARTSLGVDEKTYERIGHYVENVVHSDFVHYLATLQTNCFSLIKILVTYFTKQLDSSHMESSKAKSSSFVTEVMKHLKDNTHEQFVTRFMLELFTKVLKQRKENQNIDVAQIISRYLVCHVDGDTFSKVYYSFFD</sequence>
<dbReference type="Proteomes" id="UP000816034">
    <property type="component" value="Unassembled WGS sequence"/>
</dbReference>
<dbReference type="RefSeq" id="XP_044542795.1">
    <property type="nucleotide sequence ID" value="XM_044687618.1"/>
</dbReference>
<keyword evidence="2" id="KW-1185">Reference proteome</keyword>
<accession>A0AA88GGG3</accession>
<organism evidence="1 2">
    <name type="scientific">Naegleria lovaniensis</name>
    <name type="common">Amoeba</name>
    <dbReference type="NCBI Taxonomy" id="51637"/>
    <lineage>
        <taxon>Eukaryota</taxon>
        <taxon>Discoba</taxon>
        <taxon>Heterolobosea</taxon>
        <taxon>Tetramitia</taxon>
        <taxon>Eutetramitia</taxon>
        <taxon>Vahlkampfiidae</taxon>
        <taxon>Naegleria</taxon>
    </lineage>
</organism>
<comment type="caution">
    <text evidence="1">The sequence shown here is derived from an EMBL/GenBank/DDBJ whole genome shotgun (WGS) entry which is preliminary data.</text>
</comment>
<evidence type="ECO:0000313" key="2">
    <source>
        <dbReference type="Proteomes" id="UP000816034"/>
    </source>
</evidence>
<proteinExistence type="predicted"/>
<reference evidence="1 2" key="1">
    <citation type="journal article" date="2018" name="BMC Genomics">
        <title>The genome of Naegleria lovaniensis, the basis for a comparative approach to unravel pathogenicity factors of the human pathogenic amoeba N. fowleri.</title>
        <authorList>
            <person name="Liechti N."/>
            <person name="Schurch N."/>
            <person name="Bruggmann R."/>
            <person name="Wittwer M."/>
        </authorList>
    </citation>
    <scope>NUCLEOTIDE SEQUENCE [LARGE SCALE GENOMIC DNA]</scope>
    <source>
        <strain evidence="1 2">ATCC 30569</strain>
    </source>
</reference>
<dbReference type="GeneID" id="68104364"/>